<keyword evidence="2" id="KW-0812">Transmembrane</keyword>
<dbReference type="AlphaFoldDB" id="A0A7G6YA63"/>
<accession>A0A7G6YA63</accession>
<keyword evidence="2" id="KW-0472">Membrane</keyword>
<dbReference type="EMBL" id="CP043641">
    <property type="protein sequence ID" value="QNE35378.1"/>
    <property type="molecule type" value="Genomic_DNA"/>
</dbReference>
<feature type="transmembrane region" description="Helical" evidence="2">
    <location>
        <begin position="89"/>
        <end position="109"/>
    </location>
</feature>
<organism evidence="3 4">
    <name type="scientific">Leifsonia shinshuensis</name>
    <dbReference type="NCBI Taxonomy" id="150026"/>
    <lineage>
        <taxon>Bacteria</taxon>
        <taxon>Bacillati</taxon>
        <taxon>Actinomycetota</taxon>
        <taxon>Actinomycetes</taxon>
        <taxon>Micrococcales</taxon>
        <taxon>Microbacteriaceae</taxon>
        <taxon>Leifsonia</taxon>
    </lineage>
</organism>
<reference evidence="4" key="1">
    <citation type="submission" date="2019-09" db="EMBL/GenBank/DDBJ databases">
        <title>Antimicrobial potential of Antarctic Bacteria.</title>
        <authorList>
            <person name="Benaud N."/>
            <person name="Edwards R.J."/>
            <person name="Ferrari B.C."/>
        </authorList>
    </citation>
    <scope>NUCLEOTIDE SEQUENCE [LARGE SCALE GENOMIC DNA]</scope>
    <source>
        <strain evidence="4">INR9</strain>
    </source>
</reference>
<evidence type="ECO:0000313" key="4">
    <source>
        <dbReference type="Proteomes" id="UP000515511"/>
    </source>
</evidence>
<protein>
    <submittedName>
        <fullName evidence="3">Uncharacterized protein</fullName>
    </submittedName>
</protein>
<name>A0A7G6YA63_9MICO</name>
<evidence type="ECO:0000256" key="1">
    <source>
        <dbReference type="SAM" id="MobiDB-lite"/>
    </source>
</evidence>
<gene>
    <name evidence="3" type="ORF">F1C12_09710</name>
</gene>
<evidence type="ECO:0000313" key="3">
    <source>
        <dbReference type="EMBL" id="QNE35378.1"/>
    </source>
</evidence>
<keyword evidence="2" id="KW-1133">Transmembrane helix</keyword>
<feature type="transmembrane region" description="Helical" evidence="2">
    <location>
        <begin position="121"/>
        <end position="142"/>
    </location>
</feature>
<dbReference type="RefSeq" id="WP_185278539.1">
    <property type="nucleotide sequence ID" value="NZ_CP043641.1"/>
</dbReference>
<dbReference type="Proteomes" id="UP000515511">
    <property type="component" value="Chromosome"/>
</dbReference>
<proteinExistence type="predicted"/>
<sequence>MGEMLDRTLQVLAVLVPIVALIQARRTPGRRYAERARISLELAAGLEAAGKGEPPTWQATDRNESVARLRDDARFNAARYLHAGTSLGLRAPLIMTASFYTVAFGWMGVSDLVGTPTRSDVWAGTVLLGLSGAAFITFLIGLRRRYLEHSARRAAGLPVTTTVSEMRDAARIIRNRLVIAQHRRRPQAETKPLLTVRPAAPQKASGRPRRRQRDTATAS</sequence>
<feature type="region of interest" description="Disordered" evidence="1">
    <location>
        <begin position="183"/>
        <end position="219"/>
    </location>
</feature>
<evidence type="ECO:0000256" key="2">
    <source>
        <dbReference type="SAM" id="Phobius"/>
    </source>
</evidence>
<dbReference type="KEGG" id="lse:F1C12_09710"/>